<evidence type="ECO:0000256" key="5">
    <source>
        <dbReference type="SAM" id="MobiDB-lite"/>
    </source>
</evidence>
<evidence type="ECO:0000256" key="4">
    <source>
        <dbReference type="SAM" id="Coils"/>
    </source>
</evidence>
<accession>A0A8J9ZVC9</accession>
<keyword evidence="3" id="KW-0804">Transcription</keyword>
<evidence type="ECO:0000256" key="1">
    <source>
        <dbReference type="ARBA" id="ARBA00023015"/>
    </source>
</evidence>
<feature type="domain" description="BZIP" evidence="6">
    <location>
        <begin position="92"/>
        <end position="155"/>
    </location>
</feature>
<dbReference type="GO" id="GO:0005634">
    <property type="term" value="C:nucleus"/>
    <property type="evidence" value="ECO:0007669"/>
    <property type="project" value="TreeGrafter"/>
</dbReference>
<dbReference type="PRINTS" id="PR00042">
    <property type="entry name" value="LEUZIPPRFOS"/>
</dbReference>
<dbReference type="SMART" id="SM00338">
    <property type="entry name" value="BRLZ"/>
    <property type="match status" value="1"/>
</dbReference>
<feature type="region of interest" description="Disordered" evidence="5">
    <location>
        <begin position="1"/>
        <end position="54"/>
    </location>
</feature>
<dbReference type="InterPro" id="IPR004827">
    <property type="entry name" value="bZIP"/>
</dbReference>
<feature type="compositionally biased region" description="Low complexity" evidence="5">
    <location>
        <begin position="30"/>
        <end position="39"/>
    </location>
</feature>
<dbReference type="InterPro" id="IPR046347">
    <property type="entry name" value="bZIP_sf"/>
</dbReference>
<gene>
    <name evidence="7" type="primary">FOS</name>
    <name evidence="7" type="ORF">BLAG_LOCUS17648</name>
</gene>
<dbReference type="GO" id="GO:0000978">
    <property type="term" value="F:RNA polymerase II cis-regulatory region sequence-specific DNA binding"/>
    <property type="evidence" value="ECO:0007669"/>
    <property type="project" value="TreeGrafter"/>
</dbReference>
<feature type="region of interest" description="Disordered" evidence="5">
    <location>
        <begin position="77"/>
        <end position="107"/>
    </location>
</feature>
<organism evidence="7 8">
    <name type="scientific">Branchiostoma lanceolatum</name>
    <name type="common">Common lancelet</name>
    <name type="synonym">Amphioxus lanceolatum</name>
    <dbReference type="NCBI Taxonomy" id="7740"/>
    <lineage>
        <taxon>Eukaryota</taxon>
        <taxon>Metazoa</taxon>
        <taxon>Chordata</taxon>
        <taxon>Cephalochordata</taxon>
        <taxon>Leptocardii</taxon>
        <taxon>Amphioxiformes</taxon>
        <taxon>Branchiostomatidae</taxon>
        <taxon>Branchiostoma</taxon>
    </lineage>
</organism>
<dbReference type="AlphaFoldDB" id="A0A8J9ZVC9"/>
<keyword evidence="4" id="KW-0175">Coiled coil</keyword>
<evidence type="ECO:0000313" key="7">
    <source>
        <dbReference type="EMBL" id="CAH1262696.1"/>
    </source>
</evidence>
<dbReference type="OrthoDB" id="10064893at2759"/>
<keyword evidence="1" id="KW-0805">Transcription regulation</keyword>
<sequence length="167" mass="18877">MSTSRRDRQDDEPRASDAGLLLEEDPYTEGSPSSWSPGSGDSGGGASPSVKDELRATIRARQQDDGMILPDFDLLNARSDGRESRPLTAAEEKRLQRRRDRNREAATRCRTRRRELAERLHRETIQLGNLNSGLQTEIARLQAQRDQLQRALAEHIALCHTEQMEQS</sequence>
<dbReference type="GO" id="GO:0000981">
    <property type="term" value="F:DNA-binding transcription factor activity, RNA polymerase II-specific"/>
    <property type="evidence" value="ECO:0007669"/>
    <property type="project" value="TreeGrafter"/>
</dbReference>
<dbReference type="PANTHER" id="PTHR23351:SF24">
    <property type="entry name" value="ACTIVATING TRANSCRIPTION FACTOR 3-RELATED"/>
    <property type="match status" value="1"/>
</dbReference>
<evidence type="ECO:0000256" key="2">
    <source>
        <dbReference type="ARBA" id="ARBA00023125"/>
    </source>
</evidence>
<evidence type="ECO:0000259" key="6">
    <source>
        <dbReference type="PROSITE" id="PS50217"/>
    </source>
</evidence>
<proteinExistence type="predicted"/>
<keyword evidence="8" id="KW-1185">Reference proteome</keyword>
<evidence type="ECO:0000313" key="8">
    <source>
        <dbReference type="Proteomes" id="UP000838412"/>
    </source>
</evidence>
<dbReference type="Proteomes" id="UP000838412">
    <property type="component" value="Chromosome 4"/>
</dbReference>
<protein>
    <submittedName>
        <fullName evidence="7">FOS protein</fullName>
    </submittedName>
</protein>
<dbReference type="PROSITE" id="PS00036">
    <property type="entry name" value="BZIP_BASIC"/>
    <property type="match status" value="1"/>
</dbReference>
<dbReference type="PANTHER" id="PTHR23351">
    <property type="entry name" value="FOS TRANSCRIPTION FACTOR-RELATED"/>
    <property type="match status" value="1"/>
</dbReference>
<evidence type="ECO:0000256" key="3">
    <source>
        <dbReference type="ARBA" id="ARBA00023163"/>
    </source>
</evidence>
<dbReference type="Gene3D" id="1.20.5.170">
    <property type="match status" value="1"/>
</dbReference>
<feature type="compositionally biased region" description="Basic and acidic residues" evidence="5">
    <location>
        <begin position="1"/>
        <end position="15"/>
    </location>
</feature>
<dbReference type="SUPFAM" id="SSF57959">
    <property type="entry name" value="Leucine zipper domain"/>
    <property type="match status" value="1"/>
</dbReference>
<dbReference type="PROSITE" id="PS50217">
    <property type="entry name" value="BZIP"/>
    <property type="match status" value="1"/>
</dbReference>
<name>A0A8J9ZVC9_BRALA</name>
<reference evidence="7" key="1">
    <citation type="submission" date="2022-01" db="EMBL/GenBank/DDBJ databases">
        <authorList>
            <person name="Braso-Vives M."/>
        </authorList>
    </citation>
    <scope>NUCLEOTIDE SEQUENCE</scope>
</reference>
<dbReference type="EMBL" id="OV696689">
    <property type="protein sequence ID" value="CAH1262696.1"/>
    <property type="molecule type" value="Genomic_DNA"/>
</dbReference>
<keyword evidence="2" id="KW-0238">DNA-binding</keyword>
<feature type="coiled-coil region" evidence="4">
    <location>
        <begin position="131"/>
        <end position="158"/>
    </location>
</feature>
<feature type="compositionally biased region" description="Basic and acidic residues" evidence="5">
    <location>
        <begin position="79"/>
        <end position="94"/>
    </location>
</feature>
<dbReference type="InterPro" id="IPR000837">
    <property type="entry name" value="AP-1"/>
</dbReference>
<dbReference type="Pfam" id="PF00170">
    <property type="entry name" value="bZIP_1"/>
    <property type="match status" value="1"/>
</dbReference>